<name>A0A916TJX3_9HYPH</name>
<sequence>MARLLDTAQRALQPASGQPDAASFDRQFTEELMRIVPETDIIALQACALRRKTALSHARQGARRQSAQVFSEIRQLLAGARLAAPTQLTISSFLASAEAYHHFKFNERGEDTAKLMLSLRLDRVLHDRYRLESIDIHRLQTVSNFARMKKADGDLPGALRLLWQGILYCNADRSAWPFPELALRRTGVRGSAVWTTMAGQLLGEFALIISETQSGPRRGEVMACLKSLSADAGAPLPEACRAAVSAKHALLSGDETGVLAGAEHALSAGFHDNPLVCLLLLRDARQVLEQTSPRDAKILVKLMDQARASFQRIPKLLLEAAPA</sequence>
<accession>A0A916TJX3</accession>
<dbReference type="AlphaFoldDB" id="A0A916TJX3"/>
<dbReference type="Proteomes" id="UP000605148">
    <property type="component" value="Unassembled WGS sequence"/>
</dbReference>
<comment type="caution">
    <text evidence="1">The sequence shown here is derived from an EMBL/GenBank/DDBJ whole genome shotgun (WGS) entry which is preliminary data.</text>
</comment>
<evidence type="ECO:0000313" key="1">
    <source>
        <dbReference type="EMBL" id="GGB50151.1"/>
    </source>
</evidence>
<keyword evidence="2" id="KW-1185">Reference proteome</keyword>
<reference evidence="1" key="2">
    <citation type="submission" date="2020-09" db="EMBL/GenBank/DDBJ databases">
        <authorList>
            <person name="Sun Q."/>
            <person name="Zhou Y."/>
        </authorList>
    </citation>
    <scope>NUCLEOTIDE SEQUENCE</scope>
    <source>
        <strain evidence="1">CGMCC 1.12426</strain>
    </source>
</reference>
<protein>
    <submittedName>
        <fullName evidence="1">Uncharacterized protein</fullName>
    </submittedName>
</protein>
<organism evidence="1 2">
    <name type="scientific">Roseibium aquae</name>
    <dbReference type="NCBI Taxonomy" id="1323746"/>
    <lineage>
        <taxon>Bacteria</taxon>
        <taxon>Pseudomonadati</taxon>
        <taxon>Pseudomonadota</taxon>
        <taxon>Alphaproteobacteria</taxon>
        <taxon>Hyphomicrobiales</taxon>
        <taxon>Stappiaceae</taxon>
        <taxon>Roseibium</taxon>
    </lineage>
</organism>
<gene>
    <name evidence="1" type="ORF">GCM10011316_22820</name>
</gene>
<reference evidence="1" key="1">
    <citation type="journal article" date="2014" name="Int. J. Syst. Evol. Microbiol.">
        <title>Complete genome sequence of Corynebacterium casei LMG S-19264T (=DSM 44701T), isolated from a smear-ripened cheese.</title>
        <authorList>
            <consortium name="US DOE Joint Genome Institute (JGI-PGF)"/>
            <person name="Walter F."/>
            <person name="Albersmeier A."/>
            <person name="Kalinowski J."/>
            <person name="Ruckert C."/>
        </authorList>
    </citation>
    <scope>NUCLEOTIDE SEQUENCE</scope>
    <source>
        <strain evidence="1">CGMCC 1.12426</strain>
    </source>
</reference>
<dbReference type="RefSeq" id="WP_150496240.1">
    <property type="nucleotide sequence ID" value="NZ_BMFA01000006.1"/>
</dbReference>
<evidence type="ECO:0000313" key="2">
    <source>
        <dbReference type="Proteomes" id="UP000605148"/>
    </source>
</evidence>
<dbReference type="EMBL" id="BMFA01000006">
    <property type="protein sequence ID" value="GGB50151.1"/>
    <property type="molecule type" value="Genomic_DNA"/>
</dbReference>
<proteinExistence type="predicted"/>